<dbReference type="SMART" id="SM01007">
    <property type="entry name" value="Aldolase_II"/>
    <property type="match status" value="1"/>
</dbReference>
<dbReference type="InterPro" id="IPR050197">
    <property type="entry name" value="Aldolase_class_II_sugar_metab"/>
</dbReference>
<keyword evidence="1" id="KW-0479">Metal-binding</keyword>
<dbReference type="InterPro" id="IPR036409">
    <property type="entry name" value="Aldolase_II/adducin_N_sf"/>
</dbReference>
<reference evidence="4 5" key="1">
    <citation type="submission" date="2020-02" db="EMBL/GenBank/DDBJ databases">
        <authorList>
            <person name="Hogendoorn C."/>
        </authorList>
    </citation>
    <scope>NUCLEOTIDE SEQUENCE [LARGE SCALE GENOMIC DNA]</scope>
    <source>
        <strain evidence="4">R501</strain>
    </source>
</reference>
<sequence>MTVDVTPYQWAAGFEESPELRPFVAVMDRALAEYRVDGADQPVFVPATEREPRLVFQRVGPEYRPYRRRSQAVYVIGVLFVDRVEAADALVTYYPSLIRSLSNLLLVVARPYDDPEVWAVTLERGAYRVLPAPGGMSYLVERIAPLARSHLIVKNTFIPDLPPALWGGTEATRAIGEAGRVLDSWDLLPAPFPIQDLLSPDDFRHLQRLFGIGGLSYGNLSARHDETRFWMSASGVDKSSLREVGRDILMVSDYNAEDPGMILTVPEGVRPRRVSVDAIEHWMIYREHPSVGAIIHIHAWMPDVPATDINFPCGTVELAQRVAEQVRQAPDPSRAVVGLKNHGLTITGRSVEDILNRIDGRILRQVPMS</sequence>
<evidence type="ECO:0000313" key="4">
    <source>
        <dbReference type="EMBL" id="CAB1130201.1"/>
    </source>
</evidence>
<accession>A0A6F8ZJZ5</accession>
<protein>
    <submittedName>
        <fullName evidence="4">Aldolase_II domain-containing protein</fullName>
    </submittedName>
</protein>
<dbReference type="GO" id="GO:0046872">
    <property type="term" value="F:metal ion binding"/>
    <property type="evidence" value="ECO:0007669"/>
    <property type="project" value="UniProtKB-KW"/>
</dbReference>
<dbReference type="Pfam" id="PF00596">
    <property type="entry name" value="Aldolase_II"/>
    <property type="match status" value="1"/>
</dbReference>
<dbReference type="Proteomes" id="UP000503399">
    <property type="component" value="Chromosome"/>
</dbReference>
<dbReference type="KEGG" id="hfv:R50_2712"/>
<dbReference type="SUPFAM" id="SSF53639">
    <property type="entry name" value="AraD/HMP-PK domain-like"/>
    <property type="match status" value="1"/>
</dbReference>
<evidence type="ECO:0000256" key="1">
    <source>
        <dbReference type="ARBA" id="ARBA00022723"/>
    </source>
</evidence>
<dbReference type="GO" id="GO:0005829">
    <property type="term" value="C:cytosol"/>
    <property type="evidence" value="ECO:0007669"/>
    <property type="project" value="TreeGrafter"/>
</dbReference>
<gene>
    <name evidence="4" type="ORF">R50_2712</name>
</gene>
<dbReference type="Gene3D" id="3.40.225.10">
    <property type="entry name" value="Class II aldolase/adducin N-terminal domain"/>
    <property type="match status" value="2"/>
</dbReference>
<dbReference type="PANTHER" id="PTHR22789:SF0">
    <property type="entry name" value="3-OXO-TETRONATE 4-PHOSPHATE DECARBOXYLASE-RELATED"/>
    <property type="match status" value="1"/>
</dbReference>
<feature type="domain" description="Class II aldolase/adducin N-terminal" evidence="3">
    <location>
        <begin position="201"/>
        <end position="366"/>
    </location>
</feature>
<dbReference type="PANTHER" id="PTHR22789">
    <property type="entry name" value="FUCULOSE PHOSPHATE ALDOLASE"/>
    <property type="match status" value="1"/>
</dbReference>
<dbReference type="EMBL" id="LR778114">
    <property type="protein sequence ID" value="CAB1130201.1"/>
    <property type="molecule type" value="Genomic_DNA"/>
</dbReference>
<evidence type="ECO:0000259" key="3">
    <source>
        <dbReference type="SMART" id="SM01007"/>
    </source>
</evidence>
<evidence type="ECO:0000256" key="2">
    <source>
        <dbReference type="ARBA" id="ARBA00023239"/>
    </source>
</evidence>
<proteinExistence type="predicted"/>
<organism evidence="4 5">
    <name type="scientific">Candidatus Hydrogenisulfobacillus filiaventi</name>
    <dbReference type="NCBI Taxonomy" id="2707344"/>
    <lineage>
        <taxon>Bacteria</taxon>
        <taxon>Bacillati</taxon>
        <taxon>Bacillota</taxon>
        <taxon>Clostridia</taxon>
        <taxon>Eubacteriales</taxon>
        <taxon>Clostridiales Family XVII. Incertae Sedis</taxon>
        <taxon>Candidatus Hydrogenisulfobacillus</taxon>
    </lineage>
</organism>
<dbReference type="GO" id="GO:0016832">
    <property type="term" value="F:aldehyde-lyase activity"/>
    <property type="evidence" value="ECO:0007669"/>
    <property type="project" value="TreeGrafter"/>
</dbReference>
<dbReference type="InterPro" id="IPR001303">
    <property type="entry name" value="Aldolase_II/adducin_N"/>
</dbReference>
<name>A0A6F8ZJZ5_9FIRM</name>
<dbReference type="GO" id="GO:0019323">
    <property type="term" value="P:pentose catabolic process"/>
    <property type="evidence" value="ECO:0007669"/>
    <property type="project" value="TreeGrafter"/>
</dbReference>
<keyword evidence="2" id="KW-0456">Lyase</keyword>
<evidence type="ECO:0000313" key="5">
    <source>
        <dbReference type="Proteomes" id="UP000503399"/>
    </source>
</evidence>
<dbReference type="AlphaFoldDB" id="A0A6F8ZJZ5"/>
<keyword evidence="5" id="KW-1185">Reference proteome</keyword>